<comment type="caution">
    <text evidence="5">The sequence shown here is derived from an EMBL/GenBank/DDBJ whole genome shotgun (WGS) entry which is preliminary data.</text>
</comment>
<keyword evidence="6" id="KW-1185">Reference proteome</keyword>
<evidence type="ECO:0000313" key="6">
    <source>
        <dbReference type="Proteomes" id="UP001139311"/>
    </source>
</evidence>
<dbReference type="AlphaFoldDB" id="A0A9X1IIA8"/>
<proteinExistence type="inferred from homology"/>
<dbReference type="EMBL" id="JAJAQI010000049">
    <property type="protein sequence ID" value="MCB4824671.1"/>
    <property type="molecule type" value="Genomic_DNA"/>
</dbReference>
<keyword evidence="2 4" id="KW-0732">Signal</keyword>
<feature type="signal peptide" evidence="4">
    <location>
        <begin position="1"/>
        <end position="24"/>
    </location>
</feature>
<evidence type="ECO:0000256" key="4">
    <source>
        <dbReference type="SAM" id="SignalP"/>
    </source>
</evidence>
<dbReference type="RefSeq" id="WP_226612852.1">
    <property type="nucleotide sequence ID" value="NZ_JAJAQI010000049.1"/>
</dbReference>
<sequence>MTTRASLAAAALAAALALPSPAAALDEPRPVDPAEPHMRTLPYNPAGRTLLVGTVGRATVLTFGPDEQVKRVVLGVESFWEPPNAQALAQSPLNNVLPLWAVAPGRTTLQVVTARHGAPDRVYQFAAEVRPLPRTCGPDGRGECADDPAATYGLTFTYPEDERARREAAAAQARREAAERAAAARATREAQVARDRLAVDFACRNWAFEGRGAADLVPDETCDDGQRTALRYLGNRQVPSVFTVDASGAEQSVQVVARPANGPGHAPDGLRGIWWIVPGVHRELRLRLPGGAVLAVYNRAYDPVGRDPGTGTTHPDVVRELAGTGRR</sequence>
<evidence type="ECO:0000256" key="3">
    <source>
        <dbReference type="SAM" id="MobiDB-lite"/>
    </source>
</evidence>
<evidence type="ECO:0000256" key="1">
    <source>
        <dbReference type="ARBA" id="ARBA00006135"/>
    </source>
</evidence>
<gene>
    <name evidence="5" type="ORF">LHA35_23360</name>
</gene>
<evidence type="ECO:0000256" key="2">
    <source>
        <dbReference type="ARBA" id="ARBA00022729"/>
    </source>
</evidence>
<reference evidence="5" key="1">
    <citation type="submission" date="2021-10" db="EMBL/GenBank/DDBJ databases">
        <title>Roseicella aerolatum sp. nov., isolated from aerosols of e-waste dismantling site.</title>
        <authorList>
            <person name="Qin T."/>
        </authorList>
    </citation>
    <scope>NUCLEOTIDE SEQUENCE</scope>
    <source>
        <strain evidence="5">GB24</strain>
    </source>
</reference>
<accession>A0A9X1IIA8</accession>
<dbReference type="InterPro" id="IPR038161">
    <property type="entry name" value="VirB9/CagX/TrbG_C_sf"/>
</dbReference>
<comment type="similarity">
    <text evidence="1">Belongs to the TrbG/VirB9 family.</text>
</comment>
<dbReference type="CDD" id="cd06911">
    <property type="entry name" value="VirB9_CagX_TrbG"/>
    <property type="match status" value="1"/>
</dbReference>
<protein>
    <submittedName>
        <fullName evidence="5">TrbG/VirB9 family P-type conjugative transfer protein</fullName>
    </submittedName>
</protein>
<dbReference type="InterPro" id="IPR033645">
    <property type="entry name" value="VirB9/CagX/TrbG_C"/>
</dbReference>
<feature type="chain" id="PRO_5040933358" evidence="4">
    <location>
        <begin position="25"/>
        <end position="327"/>
    </location>
</feature>
<dbReference type="Proteomes" id="UP001139311">
    <property type="component" value="Unassembled WGS sequence"/>
</dbReference>
<dbReference type="Pfam" id="PF03524">
    <property type="entry name" value="CagX"/>
    <property type="match status" value="1"/>
</dbReference>
<organism evidence="5 6">
    <name type="scientific">Roseicella aerolata</name>
    <dbReference type="NCBI Taxonomy" id="2883479"/>
    <lineage>
        <taxon>Bacteria</taxon>
        <taxon>Pseudomonadati</taxon>
        <taxon>Pseudomonadota</taxon>
        <taxon>Alphaproteobacteria</taxon>
        <taxon>Acetobacterales</taxon>
        <taxon>Roseomonadaceae</taxon>
        <taxon>Roseicella</taxon>
    </lineage>
</organism>
<dbReference type="InterPro" id="IPR010258">
    <property type="entry name" value="Conjugal_tfr_TrbG/VirB9/CagX"/>
</dbReference>
<dbReference type="Gene3D" id="2.60.40.2500">
    <property type="match status" value="1"/>
</dbReference>
<evidence type="ECO:0000313" key="5">
    <source>
        <dbReference type="EMBL" id="MCB4824671.1"/>
    </source>
</evidence>
<name>A0A9X1IIA8_9PROT</name>
<feature type="region of interest" description="Disordered" evidence="3">
    <location>
        <begin position="306"/>
        <end position="327"/>
    </location>
</feature>